<feature type="compositionally biased region" description="Basic and acidic residues" evidence="3">
    <location>
        <begin position="267"/>
        <end position="286"/>
    </location>
</feature>
<dbReference type="Pfam" id="PF00011">
    <property type="entry name" value="HSP20"/>
    <property type="match status" value="1"/>
</dbReference>
<feature type="compositionally biased region" description="Basic and acidic residues" evidence="3">
    <location>
        <begin position="295"/>
        <end position="318"/>
    </location>
</feature>
<keyword evidence="4" id="KW-0812">Transmembrane</keyword>
<evidence type="ECO:0000256" key="2">
    <source>
        <dbReference type="RuleBase" id="RU003616"/>
    </source>
</evidence>
<dbReference type="EMBL" id="OU503042">
    <property type="protein sequence ID" value="CAI9765077.1"/>
    <property type="molecule type" value="Genomic_DNA"/>
</dbReference>
<proteinExistence type="inferred from homology"/>
<feature type="transmembrane region" description="Helical" evidence="4">
    <location>
        <begin position="363"/>
        <end position="385"/>
    </location>
</feature>
<feature type="compositionally biased region" description="Basic and acidic residues" evidence="3">
    <location>
        <begin position="194"/>
        <end position="215"/>
    </location>
</feature>
<feature type="domain" description="SHSP" evidence="5">
    <location>
        <begin position="23"/>
        <end position="130"/>
    </location>
</feature>
<gene>
    <name evidence="6" type="ORF">FPE_LOCUS12507</name>
</gene>
<name>A0AAD1Z8E8_9LAMI</name>
<dbReference type="Gene3D" id="2.60.40.790">
    <property type="match status" value="1"/>
</dbReference>
<feature type="region of interest" description="Disordered" evidence="3">
    <location>
        <begin position="121"/>
        <end position="236"/>
    </location>
</feature>
<evidence type="ECO:0000256" key="3">
    <source>
        <dbReference type="SAM" id="MobiDB-lite"/>
    </source>
</evidence>
<comment type="similarity">
    <text evidence="1 2">Belongs to the small heat shock protein (HSP20) family.</text>
</comment>
<dbReference type="InterPro" id="IPR002068">
    <property type="entry name" value="A-crystallin/Hsp20_dom"/>
</dbReference>
<feature type="compositionally biased region" description="Polar residues" evidence="3">
    <location>
        <begin position="162"/>
        <end position="177"/>
    </location>
</feature>
<sequence>MATSRQRRGGAAAPNHPRMVGVQPVYEDFKPVSKWSEDDDTSILTIQVPGFMNDQLKVSTVDRIFIRVRGERLVAGNKWSRFQEDFQVPDNSDLTKVSTRQGGGTLIVTVPRKNVAGKTLATRKEENEASQATLIPHPKAQDQFLPPKTTGMKSPGEPKPDQQGQDKVTPTISSSKPTTDDKSIEPAPRIQKTSGDHPITKIELQEDEQKSHTEEMSPGMTEKPAAHENIVDKAGKKIVADKSLELLGTKRTSRYHPSIRTRRQKDKQKSNIEKKGIQETEEKHFTPENAPLKDNIGKGKEISSEVHEDNKMIKSEKQSKRHQIVKSSALRDTPDHDQCASKLELKKKAAKGPGELIEERQSLVNMGAALLIIVGVSALVSYRFASQNDKQ</sequence>
<accession>A0AAD1Z8E8</accession>
<evidence type="ECO:0000259" key="5">
    <source>
        <dbReference type="PROSITE" id="PS01031"/>
    </source>
</evidence>
<dbReference type="Proteomes" id="UP000834106">
    <property type="component" value="Chromosome 7"/>
</dbReference>
<feature type="region of interest" description="Disordered" evidence="3">
    <location>
        <begin position="248"/>
        <end position="338"/>
    </location>
</feature>
<dbReference type="SUPFAM" id="SSF49764">
    <property type="entry name" value="HSP20-like chaperones"/>
    <property type="match status" value="1"/>
</dbReference>
<evidence type="ECO:0000313" key="7">
    <source>
        <dbReference type="Proteomes" id="UP000834106"/>
    </source>
</evidence>
<keyword evidence="4" id="KW-1133">Transmembrane helix</keyword>
<dbReference type="AlphaFoldDB" id="A0AAD1Z8E8"/>
<feature type="compositionally biased region" description="Basic and acidic residues" evidence="3">
    <location>
        <begin position="224"/>
        <end position="236"/>
    </location>
</feature>
<organism evidence="6 7">
    <name type="scientific">Fraxinus pennsylvanica</name>
    <dbReference type="NCBI Taxonomy" id="56036"/>
    <lineage>
        <taxon>Eukaryota</taxon>
        <taxon>Viridiplantae</taxon>
        <taxon>Streptophyta</taxon>
        <taxon>Embryophyta</taxon>
        <taxon>Tracheophyta</taxon>
        <taxon>Spermatophyta</taxon>
        <taxon>Magnoliopsida</taxon>
        <taxon>eudicotyledons</taxon>
        <taxon>Gunneridae</taxon>
        <taxon>Pentapetalae</taxon>
        <taxon>asterids</taxon>
        <taxon>lamiids</taxon>
        <taxon>Lamiales</taxon>
        <taxon>Oleaceae</taxon>
        <taxon>Oleeae</taxon>
        <taxon>Fraxinus</taxon>
    </lineage>
</organism>
<dbReference type="InterPro" id="IPR008978">
    <property type="entry name" value="HSP20-like_chaperone"/>
</dbReference>
<keyword evidence="4" id="KW-0472">Membrane</keyword>
<evidence type="ECO:0000256" key="4">
    <source>
        <dbReference type="SAM" id="Phobius"/>
    </source>
</evidence>
<dbReference type="CDD" id="cd06464">
    <property type="entry name" value="ACD_sHsps-like"/>
    <property type="match status" value="1"/>
</dbReference>
<evidence type="ECO:0000256" key="1">
    <source>
        <dbReference type="PROSITE-ProRule" id="PRU00285"/>
    </source>
</evidence>
<dbReference type="PROSITE" id="PS01031">
    <property type="entry name" value="SHSP"/>
    <property type="match status" value="1"/>
</dbReference>
<evidence type="ECO:0000313" key="6">
    <source>
        <dbReference type="EMBL" id="CAI9765077.1"/>
    </source>
</evidence>
<protein>
    <recommendedName>
        <fullName evidence="5">SHSP domain-containing protein</fullName>
    </recommendedName>
</protein>
<reference evidence="6" key="1">
    <citation type="submission" date="2023-05" db="EMBL/GenBank/DDBJ databases">
        <authorList>
            <person name="Huff M."/>
        </authorList>
    </citation>
    <scope>NUCLEOTIDE SEQUENCE</scope>
</reference>
<feature type="compositionally biased region" description="Basic residues" evidence="3">
    <location>
        <begin position="251"/>
        <end position="266"/>
    </location>
</feature>
<keyword evidence="7" id="KW-1185">Reference proteome</keyword>